<keyword evidence="3" id="KW-1185">Reference proteome</keyword>
<dbReference type="AlphaFoldDB" id="A0A2U3QFG7"/>
<feature type="transmembrane region" description="Helical" evidence="1">
    <location>
        <begin position="23"/>
        <end position="43"/>
    </location>
</feature>
<dbReference type="EMBL" id="OUUY01000062">
    <property type="protein sequence ID" value="SPQ00134.1"/>
    <property type="molecule type" value="Genomic_DNA"/>
</dbReference>
<accession>A0A2U3QFG7</accession>
<keyword evidence="1" id="KW-1133">Transmembrane helix</keyword>
<protein>
    <submittedName>
        <fullName evidence="2">Uncharacterized protein</fullName>
    </submittedName>
</protein>
<sequence length="70" mass="7838">MSILWKELPSRNNLGTEPEAKSVNFLIVIASAIAFFLVLHWVLCRTFIVCISELVIALNYDRGLDCIGSL</sequence>
<keyword evidence="1" id="KW-0472">Membrane</keyword>
<gene>
    <name evidence="2" type="ORF">NBG4_180010</name>
</gene>
<evidence type="ECO:0000313" key="2">
    <source>
        <dbReference type="EMBL" id="SPQ00134.1"/>
    </source>
</evidence>
<proteinExistence type="predicted"/>
<evidence type="ECO:0000313" key="3">
    <source>
        <dbReference type="Proteomes" id="UP000245125"/>
    </source>
</evidence>
<organism evidence="2 3">
    <name type="scientific">Candidatus Sulfobium mesophilum</name>
    <dbReference type="NCBI Taxonomy" id="2016548"/>
    <lineage>
        <taxon>Bacteria</taxon>
        <taxon>Pseudomonadati</taxon>
        <taxon>Nitrospirota</taxon>
        <taxon>Nitrospiria</taxon>
        <taxon>Nitrospirales</taxon>
        <taxon>Nitrospiraceae</taxon>
        <taxon>Candidatus Sulfobium</taxon>
    </lineage>
</organism>
<name>A0A2U3QFG7_9BACT</name>
<dbReference type="Proteomes" id="UP000245125">
    <property type="component" value="Unassembled WGS sequence"/>
</dbReference>
<evidence type="ECO:0000256" key="1">
    <source>
        <dbReference type="SAM" id="Phobius"/>
    </source>
</evidence>
<reference evidence="3" key="1">
    <citation type="submission" date="2018-03" db="EMBL/GenBank/DDBJ databases">
        <authorList>
            <person name="Zecchin S."/>
        </authorList>
    </citation>
    <scope>NUCLEOTIDE SEQUENCE [LARGE SCALE GENOMIC DNA]</scope>
</reference>
<keyword evidence="1" id="KW-0812">Transmembrane</keyword>